<protein>
    <recommendedName>
        <fullName evidence="5">Lipoprotein</fullName>
    </recommendedName>
</protein>
<dbReference type="EMBL" id="CP106679">
    <property type="protein sequence ID" value="UXP31320.1"/>
    <property type="molecule type" value="Genomic_DNA"/>
</dbReference>
<feature type="region of interest" description="Disordered" evidence="1">
    <location>
        <begin position="21"/>
        <end position="46"/>
    </location>
</feature>
<evidence type="ECO:0008006" key="5">
    <source>
        <dbReference type="Google" id="ProtNLM"/>
    </source>
</evidence>
<keyword evidence="4" id="KW-1185">Reference proteome</keyword>
<proteinExistence type="predicted"/>
<evidence type="ECO:0000256" key="2">
    <source>
        <dbReference type="SAM" id="SignalP"/>
    </source>
</evidence>
<name>A0ABY6CSS0_9BACT</name>
<evidence type="ECO:0000256" key="1">
    <source>
        <dbReference type="SAM" id="MobiDB-lite"/>
    </source>
</evidence>
<reference evidence="3" key="1">
    <citation type="submission" date="2022-09" db="EMBL/GenBank/DDBJ databases">
        <title>Comparative genomics and taxonomic characterization of three novel marine species of genus Reichenbachiella exhibiting antioxidant and polysaccharide degradation activities.</title>
        <authorList>
            <person name="Muhammad N."/>
            <person name="Lee Y.-J."/>
            <person name="Ko J."/>
            <person name="Kim S.-G."/>
        </authorList>
    </citation>
    <scope>NUCLEOTIDE SEQUENCE</scope>
    <source>
        <strain evidence="3">BKB1-1</strain>
    </source>
</reference>
<dbReference type="Proteomes" id="UP001065174">
    <property type="component" value="Chromosome"/>
</dbReference>
<keyword evidence="2" id="KW-0732">Signal</keyword>
<gene>
    <name evidence="3" type="ORF">N6H18_13275</name>
</gene>
<evidence type="ECO:0000313" key="4">
    <source>
        <dbReference type="Proteomes" id="UP001065174"/>
    </source>
</evidence>
<dbReference type="RefSeq" id="WP_262308759.1">
    <property type="nucleotide sequence ID" value="NZ_CP106679.1"/>
</dbReference>
<sequence length="268" mass="29775">MKKLIAILFIPLVMFSACTEDDSTNNGENTEPTVPPSSTMAPDLSSFNDDSAAGERTALIGNWGYAALNVGIYTGILYKHLVVPVTAYQVTVGTKGYYNEETDLWIWEKNFDIPTKGSYSVKLTASVEGDDVDWKGYISQSGEIDGFVWFTGESKVGGESGSWSLYESPEEPTVWLTSEWTAEDDSDMATATFTVEKEGDNMGSSIKYESDESAELDRIVTIYDASLDNEVVVMWNQTQAYGRVMSEAHFEDTEYHCWNTDLIDTDCE</sequence>
<dbReference type="PROSITE" id="PS51257">
    <property type="entry name" value="PROKAR_LIPOPROTEIN"/>
    <property type="match status" value="1"/>
</dbReference>
<feature type="compositionally biased region" description="Polar residues" evidence="1">
    <location>
        <begin position="24"/>
        <end position="46"/>
    </location>
</feature>
<feature type="signal peptide" evidence="2">
    <location>
        <begin position="1"/>
        <end position="19"/>
    </location>
</feature>
<evidence type="ECO:0000313" key="3">
    <source>
        <dbReference type="EMBL" id="UXP31320.1"/>
    </source>
</evidence>
<organism evidence="3 4">
    <name type="scientific">Reichenbachiella agarivorans</name>
    <dbReference type="NCBI Taxonomy" id="2979464"/>
    <lineage>
        <taxon>Bacteria</taxon>
        <taxon>Pseudomonadati</taxon>
        <taxon>Bacteroidota</taxon>
        <taxon>Cytophagia</taxon>
        <taxon>Cytophagales</taxon>
        <taxon>Reichenbachiellaceae</taxon>
        <taxon>Reichenbachiella</taxon>
    </lineage>
</organism>
<feature type="chain" id="PRO_5045346864" description="Lipoprotein" evidence="2">
    <location>
        <begin position="20"/>
        <end position="268"/>
    </location>
</feature>
<accession>A0ABY6CSS0</accession>